<evidence type="ECO:0000259" key="1">
    <source>
        <dbReference type="Pfam" id="PF14501"/>
    </source>
</evidence>
<name>A0ABY5HZW9_9FIRM</name>
<dbReference type="Pfam" id="PF14501">
    <property type="entry name" value="HATPase_c_5"/>
    <property type="match status" value="1"/>
</dbReference>
<gene>
    <name evidence="2" type="ORF">NMU03_13580</name>
</gene>
<dbReference type="InterPro" id="IPR032834">
    <property type="entry name" value="NatK-like_C"/>
</dbReference>
<feature type="domain" description="Sensor histidine kinase NatK-like C-terminal" evidence="1">
    <location>
        <begin position="54"/>
        <end position="135"/>
    </location>
</feature>
<evidence type="ECO:0000313" key="3">
    <source>
        <dbReference type="Proteomes" id="UP001060112"/>
    </source>
</evidence>
<reference evidence="2" key="1">
    <citation type="submission" date="2022-07" db="EMBL/GenBank/DDBJ databases">
        <title>Faecal culturing of patients with breast cancer.</title>
        <authorList>
            <person name="Teng N.M.Y."/>
            <person name="Kiu R."/>
            <person name="Evans R."/>
            <person name="Baker D.J."/>
            <person name="Zenner C."/>
            <person name="Robinson S.D."/>
            <person name="Hall L.J."/>
        </authorList>
    </citation>
    <scope>NUCLEOTIDE SEQUENCE</scope>
    <source>
        <strain evidence="2">LH1062</strain>
    </source>
</reference>
<evidence type="ECO:0000313" key="2">
    <source>
        <dbReference type="EMBL" id="UTY38636.1"/>
    </source>
</evidence>
<organism evidence="2 3">
    <name type="scientific">Allocoprobacillus halotolerans</name>
    <dbReference type="NCBI Taxonomy" id="2944914"/>
    <lineage>
        <taxon>Bacteria</taxon>
        <taxon>Bacillati</taxon>
        <taxon>Bacillota</taxon>
        <taxon>Erysipelotrichia</taxon>
        <taxon>Erysipelotrichales</taxon>
        <taxon>Erysipelotrichaceae</taxon>
        <taxon>Allocoprobacillus</taxon>
    </lineage>
</organism>
<keyword evidence="3" id="KW-1185">Reference proteome</keyword>
<dbReference type="Gene3D" id="3.30.565.10">
    <property type="entry name" value="Histidine kinase-like ATPase, C-terminal domain"/>
    <property type="match status" value="1"/>
</dbReference>
<dbReference type="RefSeq" id="WP_290139079.1">
    <property type="nucleotide sequence ID" value="NZ_CP101620.1"/>
</dbReference>
<sequence length="147" mass="17287">MLSLEEVIQTYKNTYSRNMIINSLLSYKFQTPQYQHISIYTNIHVPSKSFVSDIDLSALLFNLVDNALKGASQTTQPEIYLSMEEKYRCLKIHIHNSYIKNQTVLPRHHGYGIKIMKDIVEKYHGEMIITKNHHFDVMIYLYEEDGL</sequence>
<proteinExistence type="predicted"/>
<protein>
    <submittedName>
        <fullName evidence="2">GHKL domain-containing protein</fullName>
    </submittedName>
</protein>
<dbReference type="EMBL" id="CP101620">
    <property type="protein sequence ID" value="UTY38636.1"/>
    <property type="molecule type" value="Genomic_DNA"/>
</dbReference>
<dbReference type="SUPFAM" id="SSF55874">
    <property type="entry name" value="ATPase domain of HSP90 chaperone/DNA topoisomerase II/histidine kinase"/>
    <property type="match status" value="1"/>
</dbReference>
<accession>A0ABY5HZW9</accession>
<dbReference type="InterPro" id="IPR036890">
    <property type="entry name" value="HATPase_C_sf"/>
</dbReference>
<dbReference type="Proteomes" id="UP001060112">
    <property type="component" value="Chromosome"/>
</dbReference>